<dbReference type="Proteomes" id="UP000050741">
    <property type="component" value="Unassembled WGS sequence"/>
</dbReference>
<organism evidence="2 3">
    <name type="scientific">Globodera pallida</name>
    <name type="common">Potato cyst nematode worm</name>
    <name type="synonym">Heterodera pallida</name>
    <dbReference type="NCBI Taxonomy" id="36090"/>
    <lineage>
        <taxon>Eukaryota</taxon>
        <taxon>Metazoa</taxon>
        <taxon>Ecdysozoa</taxon>
        <taxon>Nematoda</taxon>
        <taxon>Chromadorea</taxon>
        <taxon>Rhabditida</taxon>
        <taxon>Tylenchina</taxon>
        <taxon>Tylenchomorpha</taxon>
        <taxon>Tylenchoidea</taxon>
        <taxon>Heteroderidae</taxon>
        <taxon>Heteroderinae</taxon>
        <taxon>Globodera</taxon>
    </lineage>
</organism>
<dbReference type="SUPFAM" id="SSF52949">
    <property type="entry name" value="Macro domain-like"/>
    <property type="match status" value="1"/>
</dbReference>
<reference evidence="2" key="2">
    <citation type="submission" date="2014-05" db="EMBL/GenBank/DDBJ databases">
        <title>The genome and life-stage specific transcriptomes of Globodera pallida elucidate key aspects of plant parasitism by a cyst nematode.</title>
        <authorList>
            <person name="Cotton J.A."/>
            <person name="Lilley C.J."/>
            <person name="Jones L.M."/>
            <person name="Kikuchi T."/>
            <person name="Reid A.J."/>
            <person name="Thorpe P."/>
            <person name="Tsai I.J."/>
            <person name="Beasley H."/>
            <person name="Blok V."/>
            <person name="Cock P.J.A."/>
            <person name="Van den Akker S.E."/>
            <person name="Holroyd N."/>
            <person name="Hunt M."/>
            <person name="Mantelin S."/>
            <person name="Naghra H."/>
            <person name="Pain A."/>
            <person name="Palomares-Rius J.E."/>
            <person name="Zarowiecki M."/>
            <person name="Berriman M."/>
            <person name="Jones J.T."/>
            <person name="Urwin P.E."/>
        </authorList>
    </citation>
    <scope>NUCLEOTIDE SEQUENCE [LARGE SCALE GENOMIC DNA]</scope>
    <source>
        <strain evidence="2">Lindley</strain>
    </source>
</reference>
<dbReference type="InterPro" id="IPR002589">
    <property type="entry name" value="Macro_dom"/>
</dbReference>
<sequence length="74" mass="7954">MIVNATNSKLEKGGGVDDAIHRACSFELTLLRLELQDHLEAFNGALPVGTVVVTPAYGDLRDHIECNNTEIGSC</sequence>
<evidence type="ECO:0000313" key="3">
    <source>
        <dbReference type="WBParaSite" id="GPLIN_000094700"/>
    </source>
</evidence>
<dbReference type="InterPro" id="IPR043472">
    <property type="entry name" value="Macro_dom-like"/>
</dbReference>
<dbReference type="Gene3D" id="3.40.220.10">
    <property type="entry name" value="Leucine Aminopeptidase, subunit E, domain 1"/>
    <property type="match status" value="1"/>
</dbReference>
<protein>
    <submittedName>
        <fullName evidence="3">Macro domain-containing protein</fullName>
    </submittedName>
</protein>
<dbReference type="PROSITE" id="PS51154">
    <property type="entry name" value="MACRO"/>
    <property type="match status" value="1"/>
</dbReference>
<dbReference type="AlphaFoldDB" id="A0A183BK18"/>
<dbReference type="WBParaSite" id="GPLIN_000094700">
    <property type="protein sequence ID" value="GPLIN_000094700"/>
    <property type="gene ID" value="GPLIN_000094700"/>
</dbReference>
<feature type="domain" description="Macro" evidence="1">
    <location>
        <begin position="1"/>
        <end position="74"/>
    </location>
</feature>
<evidence type="ECO:0000259" key="1">
    <source>
        <dbReference type="PROSITE" id="PS51154"/>
    </source>
</evidence>
<dbReference type="Pfam" id="PF01661">
    <property type="entry name" value="Macro"/>
    <property type="match status" value="1"/>
</dbReference>
<evidence type="ECO:0000313" key="2">
    <source>
        <dbReference type="Proteomes" id="UP000050741"/>
    </source>
</evidence>
<keyword evidence="2" id="KW-1185">Reference proteome</keyword>
<reference evidence="2" key="1">
    <citation type="submission" date="2013-12" db="EMBL/GenBank/DDBJ databases">
        <authorList>
            <person name="Aslett M."/>
        </authorList>
    </citation>
    <scope>NUCLEOTIDE SEQUENCE [LARGE SCALE GENOMIC DNA]</scope>
    <source>
        <strain evidence="2">Lindley</strain>
    </source>
</reference>
<proteinExistence type="predicted"/>
<name>A0A183BK18_GLOPA</name>
<reference evidence="3" key="3">
    <citation type="submission" date="2016-06" db="UniProtKB">
        <authorList>
            <consortium name="WormBaseParasite"/>
        </authorList>
    </citation>
    <scope>IDENTIFICATION</scope>
</reference>
<accession>A0A183BK18</accession>